<proteinExistence type="predicted"/>
<keyword evidence="3" id="KW-1185">Reference proteome</keyword>
<accession>A0A1X6MYM9</accession>
<evidence type="ECO:0000313" key="3">
    <source>
        <dbReference type="Proteomes" id="UP000194127"/>
    </source>
</evidence>
<feature type="compositionally biased region" description="Basic and acidic residues" evidence="1">
    <location>
        <begin position="21"/>
        <end position="35"/>
    </location>
</feature>
<dbReference type="OrthoDB" id="10320810at2759"/>
<evidence type="ECO:0000256" key="1">
    <source>
        <dbReference type="SAM" id="MobiDB-lite"/>
    </source>
</evidence>
<dbReference type="EMBL" id="KZ110599">
    <property type="protein sequence ID" value="OSX61326.1"/>
    <property type="molecule type" value="Genomic_DNA"/>
</dbReference>
<evidence type="ECO:0000313" key="2">
    <source>
        <dbReference type="EMBL" id="OSX61326.1"/>
    </source>
</evidence>
<sequence length="181" mass="19262">MACDKSSLGGISPAKQKKTSRRGETREGPAIERAPRSALKGKALVSLVNPPPLIRRRPRVRPLIGGARAMTTRLVLWRQGAVAPGCAHVCNPGSAGNTVRASVPVAPSGIGSCAAIDLEGLCDAARILGERDEGRNPWGYTRAAVSDGVMASDLTPDASTTLRTFQAPKFAEWLRRTKLRR</sequence>
<gene>
    <name evidence="2" type="ORF">POSPLADRAFT_1147085</name>
</gene>
<dbReference type="GeneID" id="36330971"/>
<name>A0A1X6MYM9_9APHY</name>
<dbReference type="RefSeq" id="XP_024338120.1">
    <property type="nucleotide sequence ID" value="XM_024486022.1"/>
</dbReference>
<organism evidence="2 3">
    <name type="scientific">Postia placenta MAD-698-R-SB12</name>
    <dbReference type="NCBI Taxonomy" id="670580"/>
    <lineage>
        <taxon>Eukaryota</taxon>
        <taxon>Fungi</taxon>
        <taxon>Dikarya</taxon>
        <taxon>Basidiomycota</taxon>
        <taxon>Agaricomycotina</taxon>
        <taxon>Agaricomycetes</taxon>
        <taxon>Polyporales</taxon>
        <taxon>Adustoporiaceae</taxon>
        <taxon>Rhodonia</taxon>
    </lineage>
</organism>
<reference evidence="2 3" key="1">
    <citation type="submission" date="2017-04" db="EMBL/GenBank/DDBJ databases">
        <title>Genome Sequence of the Model Brown-Rot Fungus Postia placenta SB12.</title>
        <authorList>
            <consortium name="DOE Joint Genome Institute"/>
            <person name="Gaskell J."/>
            <person name="Kersten P."/>
            <person name="Larrondo L.F."/>
            <person name="Canessa P."/>
            <person name="Martinez D."/>
            <person name="Hibbett D."/>
            <person name="Schmoll M."/>
            <person name="Kubicek C.P."/>
            <person name="Martinez A.T."/>
            <person name="Yadav J."/>
            <person name="Master E."/>
            <person name="Magnuson J.K."/>
            <person name="James T."/>
            <person name="Yaver D."/>
            <person name="Berka R."/>
            <person name="Labutti K."/>
            <person name="Lipzen A."/>
            <person name="Aerts A."/>
            <person name="Barry K."/>
            <person name="Henrissat B."/>
            <person name="Blanchette R."/>
            <person name="Grigoriev I."/>
            <person name="Cullen D."/>
        </authorList>
    </citation>
    <scope>NUCLEOTIDE SEQUENCE [LARGE SCALE GENOMIC DNA]</scope>
    <source>
        <strain evidence="2 3">MAD-698-R-SB12</strain>
    </source>
</reference>
<dbReference type="Proteomes" id="UP000194127">
    <property type="component" value="Unassembled WGS sequence"/>
</dbReference>
<protein>
    <submittedName>
        <fullName evidence="2">Uncharacterized protein</fullName>
    </submittedName>
</protein>
<dbReference type="AlphaFoldDB" id="A0A1X6MYM9"/>
<feature type="region of interest" description="Disordered" evidence="1">
    <location>
        <begin position="1"/>
        <end position="35"/>
    </location>
</feature>